<dbReference type="GO" id="GO:0003700">
    <property type="term" value="F:DNA-binding transcription factor activity"/>
    <property type="evidence" value="ECO:0007669"/>
    <property type="project" value="TreeGrafter"/>
</dbReference>
<reference evidence="6" key="1">
    <citation type="submission" date="2016-08" db="EMBL/GenBank/DDBJ databases">
        <authorList>
            <person name="Varghese N."/>
            <person name="Submissions Spin"/>
        </authorList>
    </citation>
    <scope>NUCLEOTIDE SEQUENCE [LARGE SCALE GENOMIC DNA]</scope>
    <source>
        <strain evidence="6">HAMBI 2975</strain>
    </source>
</reference>
<dbReference type="InterPro" id="IPR028082">
    <property type="entry name" value="Peripla_BP_I"/>
</dbReference>
<evidence type="ECO:0000256" key="1">
    <source>
        <dbReference type="ARBA" id="ARBA00023015"/>
    </source>
</evidence>
<keyword evidence="1" id="KW-0805">Transcription regulation</keyword>
<dbReference type="SUPFAM" id="SSF53822">
    <property type="entry name" value="Periplasmic binding protein-like I"/>
    <property type="match status" value="1"/>
</dbReference>
<dbReference type="EMBL" id="FMAG01000001">
    <property type="protein sequence ID" value="SCB15398.1"/>
    <property type="molecule type" value="Genomic_DNA"/>
</dbReference>
<gene>
    <name evidence="5" type="ORF">GA0061103_2292</name>
</gene>
<name>A0A1C3UIY0_9HYPH</name>
<dbReference type="SMART" id="SM00354">
    <property type="entry name" value="HTH_LACI"/>
    <property type="match status" value="1"/>
</dbReference>
<dbReference type="GO" id="GO:0000976">
    <property type="term" value="F:transcription cis-regulatory region binding"/>
    <property type="evidence" value="ECO:0007669"/>
    <property type="project" value="TreeGrafter"/>
</dbReference>
<dbReference type="SUPFAM" id="SSF47413">
    <property type="entry name" value="lambda repressor-like DNA-binding domains"/>
    <property type="match status" value="1"/>
</dbReference>
<keyword evidence="3" id="KW-0804">Transcription</keyword>
<organism evidence="5 6">
    <name type="scientific">Rhizobium multihospitium</name>
    <dbReference type="NCBI Taxonomy" id="410764"/>
    <lineage>
        <taxon>Bacteria</taxon>
        <taxon>Pseudomonadati</taxon>
        <taxon>Pseudomonadota</taxon>
        <taxon>Alphaproteobacteria</taxon>
        <taxon>Hyphomicrobiales</taxon>
        <taxon>Rhizobiaceae</taxon>
        <taxon>Rhizobium/Agrobacterium group</taxon>
        <taxon>Rhizobium</taxon>
    </lineage>
</organism>
<proteinExistence type="predicted"/>
<dbReference type="InterPro" id="IPR000843">
    <property type="entry name" value="HTH_LacI"/>
</dbReference>
<dbReference type="STRING" id="410764.GA0061103_2292"/>
<dbReference type="InterPro" id="IPR046335">
    <property type="entry name" value="LacI/GalR-like_sensor"/>
</dbReference>
<dbReference type="Proteomes" id="UP000199101">
    <property type="component" value="Unassembled WGS sequence"/>
</dbReference>
<accession>A0A1C3UIY0</accession>
<keyword evidence="6" id="KW-1185">Reference proteome</keyword>
<protein>
    <submittedName>
        <fullName evidence="5">Transcriptional regulator, LacI family</fullName>
    </submittedName>
</protein>
<dbReference type="Gene3D" id="3.40.50.2300">
    <property type="match status" value="2"/>
</dbReference>
<evidence type="ECO:0000259" key="4">
    <source>
        <dbReference type="PROSITE" id="PS50932"/>
    </source>
</evidence>
<dbReference type="InterPro" id="IPR010982">
    <property type="entry name" value="Lambda_DNA-bd_dom_sf"/>
</dbReference>
<evidence type="ECO:0000313" key="6">
    <source>
        <dbReference type="Proteomes" id="UP000199101"/>
    </source>
</evidence>
<feature type="domain" description="HTH lacI-type" evidence="4">
    <location>
        <begin position="7"/>
        <end position="61"/>
    </location>
</feature>
<dbReference type="CDD" id="cd01392">
    <property type="entry name" value="HTH_LacI"/>
    <property type="match status" value="1"/>
</dbReference>
<keyword evidence="2" id="KW-0238">DNA-binding</keyword>
<dbReference type="Gene3D" id="1.10.260.40">
    <property type="entry name" value="lambda repressor-like DNA-binding domains"/>
    <property type="match status" value="1"/>
</dbReference>
<sequence length="344" mass="37992">MEKLTHKTMEDFAKSCGVSRPTLSKYFDDPTSVKPATRALIEAALRSSDYQPNLYARNLNRKRTRNIGILVPALTDPFYAEMVNRLELRLRNEGYWPIVFSSHGLPELEAEAVNTMLSLKVAGALVAPLGQKSDPRTFEKLTQNLPIVYFDTYIEGNTPFIGNDNYQSVATIVEYLCRSGEAPAYLDIPHVNHNSPERLASYIATMEAAGCEPLVISTNASYTWEFERIGYEQMDGLLRAKSLPRKTILCANDRLAFGVMAGAFAHGLKIGRKKGDNLRIAAHDDHPLSRYTCPPLTTMAQDFAAMTASSVSTLLTLLGDTDVPTQPIARKVSLGGTLVMRQSA</sequence>
<evidence type="ECO:0000256" key="3">
    <source>
        <dbReference type="ARBA" id="ARBA00023163"/>
    </source>
</evidence>
<dbReference type="Pfam" id="PF00356">
    <property type="entry name" value="LacI"/>
    <property type="match status" value="1"/>
</dbReference>
<dbReference type="Pfam" id="PF13377">
    <property type="entry name" value="Peripla_BP_3"/>
    <property type="match status" value="1"/>
</dbReference>
<dbReference type="OrthoDB" id="9805705at2"/>
<evidence type="ECO:0000313" key="5">
    <source>
        <dbReference type="EMBL" id="SCB15398.1"/>
    </source>
</evidence>
<dbReference type="PANTHER" id="PTHR30146:SF109">
    <property type="entry name" value="HTH-TYPE TRANSCRIPTIONAL REGULATOR GALS"/>
    <property type="match status" value="1"/>
</dbReference>
<evidence type="ECO:0000256" key="2">
    <source>
        <dbReference type="ARBA" id="ARBA00023125"/>
    </source>
</evidence>
<dbReference type="PROSITE" id="PS50932">
    <property type="entry name" value="HTH_LACI_2"/>
    <property type="match status" value="1"/>
</dbReference>
<dbReference type="PANTHER" id="PTHR30146">
    <property type="entry name" value="LACI-RELATED TRANSCRIPTIONAL REPRESSOR"/>
    <property type="match status" value="1"/>
</dbReference>
<dbReference type="CDD" id="cd06267">
    <property type="entry name" value="PBP1_LacI_sugar_binding-like"/>
    <property type="match status" value="1"/>
</dbReference>
<dbReference type="AlphaFoldDB" id="A0A1C3UIY0"/>
<dbReference type="RefSeq" id="WP_092708130.1">
    <property type="nucleotide sequence ID" value="NZ_FMAG01000001.1"/>
</dbReference>